<name>A0A0H3Y993_HV1</name>
<accession>A0A0H3Y993</accession>
<organismHost>
    <name type="scientific">Homo sapiens</name>
    <name type="common">Human</name>
    <dbReference type="NCBI Taxonomy" id="9606"/>
</organismHost>
<gene>
    <name evidence="1" type="primary">vpu</name>
</gene>
<organism evidence="1">
    <name type="scientific">Human immunodeficiency virus type 1</name>
    <name type="common">HIV-1</name>
    <dbReference type="NCBI Taxonomy" id="11676"/>
    <lineage>
        <taxon>Viruses</taxon>
        <taxon>Riboviria</taxon>
        <taxon>Pararnavirae</taxon>
        <taxon>Artverviricota</taxon>
        <taxon>Revtraviricetes</taxon>
        <taxon>Ortervirales</taxon>
        <taxon>Retroviridae</taxon>
        <taxon>Orthoretrovirinae</taxon>
        <taxon>Lentivirus</taxon>
        <taxon>Lentivirus humimdef1</taxon>
    </lineage>
</organism>
<protein>
    <submittedName>
        <fullName evidence="1">Truncated vpu protein</fullName>
    </submittedName>
</protein>
<proteinExistence type="predicted"/>
<reference evidence="1" key="1">
    <citation type="journal article" date="2015" name="J. Clin. Microbiol.">
        <title>Long-Range HIV Genotyping Using Viral RNA and Proviral DNA for Analysis of HIV Drug Resistance and HIV Clustering.</title>
        <authorList>
            <person name="Novitsky V."/>
            <person name="Zahralban-Steele M."/>
            <person name="McLane M.F."/>
            <person name="Moyo S."/>
            <person name="van Widenfelt E."/>
            <person name="Gaseitsiwe S."/>
            <person name="Makhema J."/>
            <person name="Essex M."/>
        </authorList>
    </citation>
    <scope>NUCLEOTIDE SEQUENCE</scope>
    <source>
        <strain evidence="1">Bcpp_00305_amp2</strain>
    </source>
</reference>
<dbReference type="EMBL" id="KR861294">
    <property type="protein sequence ID" value="AKN10863.1"/>
    <property type="molecule type" value="Genomic_DNA"/>
</dbReference>
<evidence type="ECO:0000313" key="1">
    <source>
        <dbReference type="EMBL" id="AKN10863.1"/>
    </source>
</evidence>
<sequence>MITLNYSWLFEKVDYRLGVRALVLALIIAIIV</sequence>